<evidence type="ECO:0000313" key="1">
    <source>
        <dbReference type="EMBL" id="MBX62263.1"/>
    </source>
</evidence>
<organism evidence="1">
    <name type="scientific">Rhizophora mucronata</name>
    <name type="common">Asiatic mangrove</name>
    <dbReference type="NCBI Taxonomy" id="61149"/>
    <lineage>
        <taxon>Eukaryota</taxon>
        <taxon>Viridiplantae</taxon>
        <taxon>Streptophyta</taxon>
        <taxon>Embryophyta</taxon>
        <taxon>Tracheophyta</taxon>
        <taxon>Spermatophyta</taxon>
        <taxon>Magnoliopsida</taxon>
        <taxon>eudicotyledons</taxon>
        <taxon>Gunneridae</taxon>
        <taxon>Pentapetalae</taxon>
        <taxon>rosids</taxon>
        <taxon>fabids</taxon>
        <taxon>Malpighiales</taxon>
        <taxon>Rhizophoraceae</taxon>
        <taxon>Rhizophora</taxon>
    </lineage>
</organism>
<sequence length="36" mass="4388">MFCSRLVWDMFIKKNFTWDMVIKYCFLVLHFGVAVV</sequence>
<dbReference type="EMBL" id="GGEC01081779">
    <property type="protein sequence ID" value="MBX62263.1"/>
    <property type="molecule type" value="Transcribed_RNA"/>
</dbReference>
<proteinExistence type="predicted"/>
<name>A0A2P2Q5K9_RHIMU</name>
<dbReference type="AlphaFoldDB" id="A0A2P2Q5K9"/>
<accession>A0A2P2Q5K9</accession>
<reference evidence="1" key="1">
    <citation type="submission" date="2018-02" db="EMBL/GenBank/DDBJ databases">
        <title>Rhizophora mucronata_Transcriptome.</title>
        <authorList>
            <person name="Meera S.P."/>
            <person name="Sreeshan A."/>
            <person name="Augustine A."/>
        </authorList>
    </citation>
    <scope>NUCLEOTIDE SEQUENCE</scope>
    <source>
        <tissue evidence="1">Leaf</tissue>
    </source>
</reference>
<protein>
    <submittedName>
        <fullName evidence="1">Uncharacterized protein</fullName>
    </submittedName>
</protein>